<evidence type="ECO:0000256" key="1">
    <source>
        <dbReference type="SAM" id="SignalP"/>
    </source>
</evidence>
<keyword evidence="3" id="KW-1185">Reference proteome</keyword>
<evidence type="ECO:0008006" key="4">
    <source>
        <dbReference type="Google" id="ProtNLM"/>
    </source>
</evidence>
<keyword evidence="1" id="KW-0732">Signal</keyword>
<feature type="chain" id="PRO_5009908611" description="Outer membrane protein beta-barrel domain-containing protein" evidence="1">
    <location>
        <begin position="23"/>
        <end position="196"/>
    </location>
</feature>
<evidence type="ECO:0000313" key="3">
    <source>
        <dbReference type="Proteomes" id="UP000184147"/>
    </source>
</evidence>
<reference evidence="2 3" key="1">
    <citation type="submission" date="2016-11" db="EMBL/GenBank/DDBJ databases">
        <authorList>
            <person name="Jaros S."/>
            <person name="Januszkiewicz K."/>
            <person name="Wedrychowicz H."/>
        </authorList>
    </citation>
    <scope>NUCLEOTIDE SEQUENCE [LARGE SCALE GENOMIC DNA]</scope>
    <source>
        <strain evidence="2 3">DSM 25660</strain>
    </source>
</reference>
<feature type="signal peptide" evidence="1">
    <location>
        <begin position="1"/>
        <end position="22"/>
    </location>
</feature>
<dbReference type="RefSeq" id="WP_073362384.1">
    <property type="nucleotide sequence ID" value="NZ_FQVQ01000004.1"/>
</dbReference>
<dbReference type="EMBL" id="FQVQ01000004">
    <property type="protein sequence ID" value="SHF17238.1"/>
    <property type="molecule type" value="Genomic_DNA"/>
</dbReference>
<dbReference type="Proteomes" id="UP000184147">
    <property type="component" value="Unassembled WGS sequence"/>
</dbReference>
<evidence type="ECO:0000313" key="2">
    <source>
        <dbReference type="EMBL" id="SHF17238.1"/>
    </source>
</evidence>
<name>A0A1M4ZH08_9FLAO</name>
<dbReference type="STRING" id="1124188.SAMN05444377_104179"/>
<organism evidence="2 3">
    <name type="scientific">Flavobacterium fontis</name>
    <dbReference type="NCBI Taxonomy" id="1124188"/>
    <lineage>
        <taxon>Bacteria</taxon>
        <taxon>Pseudomonadati</taxon>
        <taxon>Bacteroidota</taxon>
        <taxon>Flavobacteriia</taxon>
        <taxon>Flavobacteriales</taxon>
        <taxon>Flavobacteriaceae</taxon>
        <taxon>Flavobacterium</taxon>
    </lineage>
</organism>
<protein>
    <recommendedName>
        <fullName evidence="4">Outer membrane protein beta-barrel domain-containing protein</fullName>
    </recommendedName>
</protein>
<dbReference type="AlphaFoldDB" id="A0A1M4ZH08"/>
<proteinExistence type="predicted"/>
<sequence>MKKGLVLLLLGLHQLITSQTTAGVEKNFYSIQTGIAGIWITNETRLSNAIALRSEIGLEHDFTVGQHYDNAGFILQPVLTVEPRLYYNLRKRNAQGRKTSFNSGDFLSIKTSYHPDWFVLNLDANFTKTADLSIVPTWGIKRQIGSNFTYETGLGFGYRIVYLKANRNQGSQYSNDGIQNRHQYVPYLHFRIGYVF</sequence>
<accession>A0A1M4ZH08</accession>
<dbReference type="OrthoDB" id="883248at2"/>
<gene>
    <name evidence="2" type="ORF">SAMN05444377_104179</name>
</gene>